<feature type="transmembrane region" description="Helical" evidence="1">
    <location>
        <begin position="169"/>
        <end position="188"/>
    </location>
</feature>
<feature type="transmembrane region" description="Helical" evidence="1">
    <location>
        <begin position="119"/>
        <end position="142"/>
    </location>
</feature>
<reference evidence="2 3" key="1">
    <citation type="submission" date="2018-10" db="EMBL/GenBank/DDBJ databases">
        <title>Comparative analysis of microorganisms from saline springs in Andes Mountain Range, Colombia.</title>
        <authorList>
            <person name="Rubin E."/>
        </authorList>
    </citation>
    <scope>NUCLEOTIDE SEQUENCE [LARGE SCALE GENOMIC DNA]</scope>
    <source>
        <strain evidence="2 3">USBA GBX 843</strain>
    </source>
</reference>
<dbReference type="AlphaFoldDB" id="A0A498CC33"/>
<protein>
    <recommendedName>
        <fullName evidence="4">Transmembrane protein</fullName>
    </recommendedName>
</protein>
<name>A0A498CC33_9GAMM</name>
<feature type="transmembrane region" description="Helical" evidence="1">
    <location>
        <begin position="44"/>
        <end position="64"/>
    </location>
</feature>
<organism evidence="2 3">
    <name type="scientific">Stenotrophomonas rhizophila</name>
    <dbReference type="NCBI Taxonomy" id="216778"/>
    <lineage>
        <taxon>Bacteria</taxon>
        <taxon>Pseudomonadati</taxon>
        <taxon>Pseudomonadota</taxon>
        <taxon>Gammaproteobacteria</taxon>
        <taxon>Lysobacterales</taxon>
        <taxon>Lysobacteraceae</taxon>
        <taxon>Stenotrophomonas</taxon>
    </lineage>
</organism>
<keyword evidence="1" id="KW-0472">Membrane</keyword>
<dbReference type="EMBL" id="RCDC01000005">
    <property type="protein sequence ID" value="RLK53222.1"/>
    <property type="molecule type" value="Genomic_DNA"/>
</dbReference>
<comment type="caution">
    <text evidence="2">The sequence shown here is derived from an EMBL/GenBank/DDBJ whole genome shotgun (WGS) entry which is preliminary data.</text>
</comment>
<dbReference type="OrthoDB" id="9986124at2"/>
<evidence type="ECO:0000313" key="3">
    <source>
        <dbReference type="Proteomes" id="UP000274786"/>
    </source>
</evidence>
<accession>A0A498CC33</accession>
<evidence type="ECO:0000313" key="2">
    <source>
        <dbReference type="EMBL" id="RLK53222.1"/>
    </source>
</evidence>
<keyword evidence="1" id="KW-1133">Transmembrane helix</keyword>
<sequence>MLVPDRRSVLGPVLLALSWVGLLYAAIGAPGLAALTPAGRDPGALQLGMLALSAVIAVLSLAPARSWWAARQRRAPLSAAWAGRLAGLAAGVFVLGTLTCVVAGLILPHLLAGADEATLSAAGLSVVIWSGLAAALVAPLGWRTLYRWSRRDGASPAQSSTFHARPVQVALLFVLAAAFALVFGRALLSATADGPGALHLAAAALVLWAAGIAVVTFSATLRWLFRRR</sequence>
<feature type="transmembrane region" description="Helical" evidence="1">
    <location>
        <begin position="85"/>
        <end position="107"/>
    </location>
</feature>
<evidence type="ECO:0008006" key="4">
    <source>
        <dbReference type="Google" id="ProtNLM"/>
    </source>
</evidence>
<keyword evidence="1" id="KW-0812">Transmembrane</keyword>
<feature type="transmembrane region" description="Helical" evidence="1">
    <location>
        <begin position="200"/>
        <end position="225"/>
    </location>
</feature>
<evidence type="ECO:0000256" key="1">
    <source>
        <dbReference type="SAM" id="Phobius"/>
    </source>
</evidence>
<gene>
    <name evidence="2" type="ORF">BCL79_2516</name>
</gene>
<proteinExistence type="predicted"/>
<dbReference type="RefSeq" id="WP_147433897.1">
    <property type="nucleotide sequence ID" value="NZ_RCDC01000005.1"/>
</dbReference>
<dbReference type="Proteomes" id="UP000274786">
    <property type="component" value="Unassembled WGS sequence"/>
</dbReference>